<name>A0A977PRG3_9CAUD</name>
<evidence type="ECO:0000313" key="3">
    <source>
        <dbReference type="EMBL" id="UXE03745.1"/>
    </source>
</evidence>
<feature type="region of interest" description="Disordered" evidence="1">
    <location>
        <begin position="200"/>
        <end position="225"/>
    </location>
</feature>
<protein>
    <submittedName>
        <fullName evidence="3">Minor tail protein</fullName>
    </submittedName>
</protein>
<sequence length="579" mass="61943">MTTPGLPVIGTVPAQAYEAGRVRELGDMTEETARDAIEAPLFAAYGQMFPQWTALWNGFTSLQDFLHNLALAIGANPLANTIAGLFEGIGDFLGDLPTLRQIINQVIDILNGLIVTPINNAVQGIKDWFADLLNWRSTTSSNVDTIATNINNAMTGGVKTGSGIFAGVYDNLVDLFTRAADAEAKAADAQSTLQKLLNRDEAEQSGGASGGDDFNRPNSTDLGPNWAQFALGANPNARIEIENNATHITGAGTGQPEDTHLYGLWTGADKPVTDHVQTTMIATGRFGNLGEPLTGAIARWDGQFVGVNPRNAVLLTYGRSRTLSLVKYVEGVRTVMASREVTVNAGERLQMRCGTLSNPKQFQALVNGTIILDTTDVNTAMGEGFREVGMYYLIDSFFNVGVLPASLTDWSWSDIPGAGSISGNAFRVYRSSLSNIAVSASSQVPAGFFTQADIAPNLAPALTDLGRGVFVIPKSGWWDIEFKVDGQRSGTGQGVWVVDLRLYYGANLEFNTLIGKPTYVKTVDSSSTYQIPGGLEARCRRYFPAGYKIAPGFGDDCDMTHVIAEASGSMVSFSAVLLS</sequence>
<organism evidence="3 4">
    <name type="scientific">Gordonia phage ObLaDi</name>
    <dbReference type="NCBI Taxonomy" id="2978487"/>
    <lineage>
        <taxon>Viruses</taxon>
        <taxon>Duplodnaviria</taxon>
        <taxon>Heunggongvirae</taxon>
        <taxon>Uroviricota</taxon>
        <taxon>Caudoviricetes</taxon>
        <taxon>Kruegerviridae</taxon>
        <taxon>Cafassovirus</taxon>
        <taxon>Cafassovirus obladi</taxon>
    </lineage>
</organism>
<evidence type="ECO:0000313" key="4">
    <source>
        <dbReference type="Proteomes" id="UP001064297"/>
    </source>
</evidence>
<dbReference type="EMBL" id="OP297535">
    <property type="protein sequence ID" value="UXE03745.1"/>
    <property type="molecule type" value="Genomic_DNA"/>
</dbReference>
<dbReference type="Proteomes" id="UP001064297">
    <property type="component" value="Segment"/>
</dbReference>
<reference evidence="3" key="1">
    <citation type="submission" date="2022-08" db="EMBL/GenBank/DDBJ databases">
        <authorList>
            <person name="Abuwarda M.A."/>
            <person name="Alvarez A."/>
            <person name="Batteikh M."/>
            <person name="Baughman A.P."/>
            <person name="Chavez V."/>
            <person name="Cheng C."/>
            <person name="Cosentino E.J."/>
            <person name="Di Blasi D.L."/>
            <person name="Dooley N.L."/>
            <person name="Empson B.M."/>
            <person name="Erfanian K."/>
            <person name="Esparza P.D."/>
            <person name="Fleming H.S."/>
            <person name="Ghannam M.S."/>
            <person name="Gibbons A.C."/>
            <person name="Gonzalez C."/>
            <person name="Huq N.E."/>
            <person name="Jin K."/>
            <person name="Kamarzar M."/>
            <person name="Khaine A."/>
            <person name="Krug K.R."/>
            <person name="Lee A."/>
            <person name="Liao S."/>
            <person name="Light I."/>
            <person name="Ma Y."/>
            <person name="Magaling J.M."/>
            <person name="McLinden K.C."/>
            <person name="Melkote A."/>
            <person name="Montoya Serpas C.A."/>
            <person name="Niazmandi K."/>
            <person name="Ostroske E.C."/>
            <person name="Paek B.H."/>
            <person name="Rajiv S."/>
            <person name="Santos C.E."/>
            <person name="Semaan S.A."/>
            <person name="Senthilvelan J."/>
            <person name="Sheppy T.E."/>
            <person name="Stephenson J.C."/>
            <person name="Tenney M.E."/>
            <person name="Teoh N."/>
            <person name="Thorp J.P."/>
            <person name="Turon Font G."/>
            <person name="Uvarov E.V."/>
            <person name="Verpukhovskiy P."/>
            <person name="Wang J."/>
            <person name="Whang A.Y."/>
            <person name="Wright N.E."/>
            <person name="Wu M."/>
            <person name="Zhuang C."/>
            <person name="Bruns J.A."/>
            <person name="Chai A.E."/>
            <person name="Parikh H."/>
            <person name="Zorawik M."/>
            <person name="Garza D.R."/>
            <person name="Ngo R.T."/>
            <person name="Reddi K."/>
            <person name="Garcia-Vedrenne A.E."/>
            <person name="Freise A.C."/>
            <person name="Balish M.F."/>
            <person name="Garlena R.A."/>
            <person name="Russell D.A."/>
            <person name="Jacobs-Sera D."/>
            <person name="Hatfull G.F."/>
        </authorList>
    </citation>
    <scope>NUCLEOTIDE SEQUENCE</scope>
</reference>
<dbReference type="InterPro" id="IPR055681">
    <property type="entry name" value="DUF7257"/>
</dbReference>
<accession>A0A977PRG3</accession>
<proteinExistence type="predicted"/>
<dbReference type="Pfam" id="PF23918">
    <property type="entry name" value="DUF7257"/>
    <property type="match status" value="1"/>
</dbReference>
<evidence type="ECO:0000256" key="1">
    <source>
        <dbReference type="SAM" id="MobiDB-lite"/>
    </source>
</evidence>
<gene>
    <name evidence="3" type="primary">22</name>
    <name evidence="3" type="ORF">SEA_OBLADI_22</name>
</gene>
<evidence type="ECO:0000259" key="2">
    <source>
        <dbReference type="Pfam" id="PF23918"/>
    </source>
</evidence>
<feature type="domain" description="DUF7257" evidence="2">
    <location>
        <begin position="199"/>
        <end position="414"/>
    </location>
</feature>
<keyword evidence="4" id="KW-1185">Reference proteome</keyword>